<evidence type="ECO:0000313" key="1">
    <source>
        <dbReference type="EMBL" id="CAF4175354.1"/>
    </source>
</evidence>
<dbReference type="Proteomes" id="UP000681720">
    <property type="component" value="Unassembled WGS sequence"/>
</dbReference>
<gene>
    <name evidence="1" type="ORF">GIL414_LOCUS20547</name>
</gene>
<dbReference type="EMBL" id="CAJOBJ010014261">
    <property type="protein sequence ID" value="CAF4175354.1"/>
    <property type="molecule type" value="Genomic_DNA"/>
</dbReference>
<sequence length="32" mass="3816">MDTKDNFGIFISKNFVRFSGKENAFEWLDETE</sequence>
<organism evidence="1 2">
    <name type="scientific">Rotaria magnacalcarata</name>
    <dbReference type="NCBI Taxonomy" id="392030"/>
    <lineage>
        <taxon>Eukaryota</taxon>
        <taxon>Metazoa</taxon>
        <taxon>Spiralia</taxon>
        <taxon>Gnathifera</taxon>
        <taxon>Rotifera</taxon>
        <taxon>Eurotatoria</taxon>
        <taxon>Bdelloidea</taxon>
        <taxon>Philodinida</taxon>
        <taxon>Philodinidae</taxon>
        <taxon>Rotaria</taxon>
    </lineage>
</organism>
<accession>A0A8S2RLY5</accession>
<name>A0A8S2RLY5_9BILA</name>
<reference evidence="1" key="1">
    <citation type="submission" date="2021-02" db="EMBL/GenBank/DDBJ databases">
        <authorList>
            <person name="Nowell W R."/>
        </authorList>
    </citation>
    <scope>NUCLEOTIDE SEQUENCE</scope>
</reference>
<protein>
    <submittedName>
        <fullName evidence="1">Uncharacterized protein</fullName>
    </submittedName>
</protein>
<comment type="caution">
    <text evidence="1">The sequence shown here is derived from an EMBL/GenBank/DDBJ whole genome shotgun (WGS) entry which is preliminary data.</text>
</comment>
<dbReference type="AlphaFoldDB" id="A0A8S2RLY5"/>
<feature type="non-terminal residue" evidence="1">
    <location>
        <position position="32"/>
    </location>
</feature>
<evidence type="ECO:0000313" key="2">
    <source>
        <dbReference type="Proteomes" id="UP000681720"/>
    </source>
</evidence>
<proteinExistence type="predicted"/>